<feature type="non-terminal residue" evidence="2">
    <location>
        <position position="195"/>
    </location>
</feature>
<organism evidence="2 3">
    <name type="scientific">Panicum virgatum</name>
    <name type="common">Blackwell switchgrass</name>
    <dbReference type="NCBI Taxonomy" id="38727"/>
    <lineage>
        <taxon>Eukaryota</taxon>
        <taxon>Viridiplantae</taxon>
        <taxon>Streptophyta</taxon>
        <taxon>Embryophyta</taxon>
        <taxon>Tracheophyta</taxon>
        <taxon>Spermatophyta</taxon>
        <taxon>Magnoliopsida</taxon>
        <taxon>Liliopsida</taxon>
        <taxon>Poales</taxon>
        <taxon>Poaceae</taxon>
        <taxon>PACMAD clade</taxon>
        <taxon>Panicoideae</taxon>
        <taxon>Panicodae</taxon>
        <taxon>Paniceae</taxon>
        <taxon>Panicinae</taxon>
        <taxon>Panicum</taxon>
        <taxon>Panicum sect. Hiantes</taxon>
    </lineage>
</organism>
<gene>
    <name evidence="2" type="ORF">PVAP13_9KG440385</name>
</gene>
<evidence type="ECO:0008006" key="4">
    <source>
        <dbReference type="Google" id="ProtNLM"/>
    </source>
</evidence>
<protein>
    <recommendedName>
        <fullName evidence="4">DUF4283 domain-containing protein</fullName>
    </recommendedName>
</protein>
<feature type="compositionally biased region" description="Polar residues" evidence="1">
    <location>
        <begin position="159"/>
        <end position="175"/>
    </location>
</feature>
<proteinExistence type="predicted"/>
<dbReference type="PANTHER" id="PTHR33170">
    <property type="entry name" value="DUF4283 DOMAIN-CONTAINING PROTEIN-RELATED"/>
    <property type="match status" value="1"/>
</dbReference>
<evidence type="ECO:0000313" key="2">
    <source>
        <dbReference type="EMBL" id="KAG2551988.1"/>
    </source>
</evidence>
<sequence>GLISVIEGQATEEKLERELKNLINPDWDYHVKELDRNVFSAAFPDQLSLNTFSKLTDVGLAIYGIKVKISKTNIDPVASSILQSTWIRIDGLPTFARKEEVVKEVASLVAEPLKVDSFSLIKEEPVRVRVNCRDPAKLRGVVEIFFNGVGYEIKFWTEKGSSPSRTKDGVSSSGLSRDRKGPDKSNGGNQDHKQK</sequence>
<dbReference type="AlphaFoldDB" id="A0A8T0NT42"/>
<feature type="non-terminal residue" evidence="2">
    <location>
        <position position="1"/>
    </location>
</feature>
<feature type="region of interest" description="Disordered" evidence="1">
    <location>
        <begin position="159"/>
        <end position="195"/>
    </location>
</feature>
<dbReference type="PANTHER" id="PTHR33170:SF2">
    <property type="entry name" value="OS12G0531500 PROTEIN"/>
    <property type="match status" value="1"/>
</dbReference>
<reference evidence="2" key="1">
    <citation type="submission" date="2020-05" db="EMBL/GenBank/DDBJ databases">
        <title>WGS assembly of Panicum virgatum.</title>
        <authorList>
            <person name="Lovell J.T."/>
            <person name="Jenkins J."/>
            <person name="Shu S."/>
            <person name="Juenger T.E."/>
            <person name="Schmutz J."/>
        </authorList>
    </citation>
    <scope>NUCLEOTIDE SEQUENCE</scope>
    <source>
        <strain evidence="2">AP13</strain>
    </source>
</reference>
<evidence type="ECO:0000313" key="3">
    <source>
        <dbReference type="Proteomes" id="UP000823388"/>
    </source>
</evidence>
<dbReference type="Proteomes" id="UP000823388">
    <property type="component" value="Chromosome 9K"/>
</dbReference>
<name>A0A8T0NT42_PANVG</name>
<dbReference type="EMBL" id="CM029053">
    <property type="protein sequence ID" value="KAG2551988.1"/>
    <property type="molecule type" value="Genomic_DNA"/>
</dbReference>
<accession>A0A8T0NT42</accession>
<comment type="caution">
    <text evidence="2">The sequence shown here is derived from an EMBL/GenBank/DDBJ whole genome shotgun (WGS) entry which is preliminary data.</text>
</comment>
<evidence type="ECO:0000256" key="1">
    <source>
        <dbReference type="SAM" id="MobiDB-lite"/>
    </source>
</evidence>
<keyword evidence="3" id="KW-1185">Reference proteome</keyword>